<gene>
    <name evidence="2" type="ORF">DLM86_15160</name>
</gene>
<name>A0A2V5K3U0_9BACL</name>
<proteinExistence type="predicted"/>
<comment type="caution">
    <text evidence="2">The sequence shown here is derived from an EMBL/GenBank/DDBJ whole genome shotgun (WGS) entry which is preliminary data.</text>
</comment>
<dbReference type="EMBL" id="QJVJ01000006">
    <property type="protein sequence ID" value="PYI53891.1"/>
    <property type="molecule type" value="Genomic_DNA"/>
</dbReference>
<keyword evidence="1" id="KW-0472">Membrane</keyword>
<keyword evidence="3" id="KW-1185">Reference proteome</keyword>
<sequence length="258" mass="29195">MRSDTFWALVRHEFKRKGSWRKRSRTPVAKWWWIAYLSIVLIAVIGSTTYFAIRETLQLDHIWYATAGFPFALFFIGVGQVKREWENDTYGWWLTLPYSRLRLVGAKWIGAWLRIVAIVAVVFAAATLYVAIIALFISRYTFDDVVSFAVSGLNWLLPLVGFSPLLLSLGMLLASAQHTSWRPLSPVLWVVVMSSGGWMYASLDRLFPENGMLRDSGAQMAVLFPYGWGMPAAVAASLVVSYAIVRLSAYLLEKKLTV</sequence>
<evidence type="ECO:0000256" key="1">
    <source>
        <dbReference type="SAM" id="Phobius"/>
    </source>
</evidence>
<feature type="transmembrane region" description="Helical" evidence="1">
    <location>
        <begin position="155"/>
        <end position="174"/>
    </location>
</feature>
<protein>
    <submittedName>
        <fullName evidence="2">ABC transporter permease</fullName>
    </submittedName>
</protein>
<feature type="transmembrane region" description="Helical" evidence="1">
    <location>
        <begin position="111"/>
        <end position="135"/>
    </location>
</feature>
<accession>A0A2V5K3U0</accession>
<dbReference type="Proteomes" id="UP000247476">
    <property type="component" value="Unassembled WGS sequence"/>
</dbReference>
<reference evidence="2 3" key="1">
    <citation type="submission" date="2018-05" db="EMBL/GenBank/DDBJ databases">
        <title>Paenibacillus flagellatus sp. nov., isolated from selenium mineral soil.</title>
        <authorList>
            <person name="Dai X."/>
        </authorList>
    </citation>
    <scope>NUCLEOTIDE SEQUENCE [LARGE SCALE GENOMIC DNA]</scope>
    <source>
        <strain evidence="2 3">DXL2</strain>
    </source>
</reference>
<dbReference type="RefSeq" id="WP_110840877.1">
    <property type="nucleotide sequence ID" value="NZ_QJVJ01000006.1"/>
</dbReference>
<keyword evidence="1" id="KW-0812">Transmembrane</keyword>
<feature type="transmembrane region" description="Helical" evidence="1">
    <location>
        <begin position="31"/>
        <end position="50"/>
    </location>
</feature>
<feature type="transmembrane region" description="Helical" evidence="1">
    <location>
        <begin position="223"/>
        <end position="245"/>
    </location>
</feature>
<dbReference type="Pfam" id="PF12679">
    <property type="entry name" value="ABC2_membrane_2"/>
    <property type="match status" value="1"/>
</dbReference>
<dbReference type="AlphaFoldDB" id="A0A2V5K3U0"/>
<evidence type="ECO:0000313" key="2">
    <source>
        <dbReference type="EMBL" id="PYI53891.1"/>
    </source>
</evidence>
<feature type="transmembrane region" description="Helical" evidence="1">
    <location>
        <begin position="62"/>
        <end position="81"/>
    </location>
</feature>
<dbReference type="OrthoDB" id="2373063at2"/>
<feature type="transmembrane region" description="Helical" evidence="1">
    <location>
        <begin position="186"/>
        <end position="203"/>
    </location>
</feature>
<evidence type="ECO:0000313" key="3">
    <source>
        <dbReference type="Proteomes" id="UP000247476"/>
    </source>
</evidence>
<organism evidence="2 3">
    <name type="scientific">Paenibacillus flagellatus</name>
    <dbReference type="NCBI Taxonomy" id="2211139"/>
    <lineage>
        <taxon>Bacteria</taxon>
        <taxon>Bacillati</taxon>
        <taxon>Bacillota</taxon>
        <taxon>Bacilli</taxon>
        <taxon>Bacillales</taxon>
        <taxon>Paenibacillaceae</taxon>
        <taxon>Paenibacillus</taxon>
    </lineage>
</organism>
<keyword evidence="1" id="KW-1133">Transmembrane helix</keyword>